<dbReference type="RefSeq" id="WP_251802090.1">
    <property type="nucleotide sequence ID" value="NZ_JAMQOL010000048.1"/>
</dbReference>
<dbReference type="InterPro" id="IPR013538">
    <property type="entry name" value="ASHA1/2-like_C"/>
</dbReference>
<evidence type="ECO:0000313" key="4">
    <source>
        <dbReference type="Proteomes" id="UP001523216"/>
    </source>
</evidence>
<evidence type="ECO:0000256" key="1">
    <source>
        <dbReference type="ARBA" id="ARBA00006817"/>
    </source>
</evidence>
<keyword evidence="4" id="KW-1185">Reference proteome</keyword>
<evidence type="ECO:0000259" key="2">
    <source>
        <dbReference type="Pfam" id="PF08327"/>
    </source>
</evidence>
<dbReference type="SUPFAM" id="SSF55961">
    <property type="entry name" value="Bet v1-like"/>
    <property type="match status" value="1"/>
</dbReference>
<comment type="caution">
    <text evidence="3">The sequence shown here is derived from an EMBL/GenBank/DDBJ whole genome shotgun (WGS) entry which is preliminary data.</text>
</comment>
<feature type="domain" description="Activator of Hsp90 ATPase homologue 1/2-like C-terminal" evidence="2">
    <location>
        <begin position="14"/>
        <end position="134"/>
    </location>
</feature>
<dbReference type="Proteomes" id="UP001523216">
    <property type="component" value="Unassembled WGS sequence"/>
</dbReference>
<dbReference type="InterPro" id="IPR023393">
    <property type="entry name" value="START-like_dom_sf"/>
</dbReference>
<comment type="similarity">
    <text evidence="1">Belongs to the AHA1 family.</text>
</comment>
<organism evidence="3 4">
    <name type="scientific">Paractinoplanes hotanensis</name>
    <dbReference type="NCBI Taxonomy" id="2906497"/>
    <lineage>
        <taxon>Bacteria</taxon>
        <taxon>Bacillati</taxon>
        <taxon>Actinomycetota</taxon>
        <taxon>Actinomycetes</taxon>
        <taxon>Micromonosporales</taxon>
        <taxon>Micromonosporaceae</taxon>
        <taxon>Paractinoplanes</taxon>
    </lineage>
</organism>
<name>A0ABT0YAN8_9ACTN</name>
<proteinExistence type="inferred from homology"/>
<evidence type="ECO:0000313" key="3">
    <source>
        <dbReference type="EMBL" id="MCM4082369.1"/>
    </source>
</evidence>
<protein>
    <submittedName>
        <fullName evidence="3">SRPBCC family protein</fullName>
    </submittedName>
</protein>
<dbReference type="Gene3D" id="3.30.530.20">
    <property type="match status" value="1"/>
</dbReference>
<sequence>MEIGSIEREIYIEASPTVVFEVVSDPRHVSRWWPDEARYEPVPGSTGELGFGGDKVEAFTVLEVQPPRTFTFRWTQPPGEPATAENSLLVTFELVPSGDGTLLKLTETGYRDEEARRDHVNGWDYFLPRIAPYVATLTVRP</sequence>
<accession>A0ABT0YAN8</accession>
<reference evidence="3 4" key="1">
    <citation type="submission" date="2022-06" db="EMBL/GenBank/DDBJ databases">
        <title>Actinoplanes abujensis sp. nov., isolated from Nigerian arid soil.</title>
        <authorList>
            <person name="Ding P."/>
        </authorList>
    </citation>
    <scope>NUCLEOTIDE SEQUENCE [LARGE SCALE GENOMIC DNA]</scope>
    <source>
        <strain evidence="4">TRM88002</strain>
    </source>
</reference>
<dbReference type="CDD" id="cd08898">
    <property type="entry name" value="SRPBCC_CalC_Aha1-like_5"/>
    <property type="match status" value="1"/>
</dbReference>
<dbReference type="Pfam" id="PF08327">
    <property type="entry name" value="AHSA1"/>
    <property type="match status" value="1"/>
</dbReference>
<dbReference type="EMBL" id="JAMQOL010000048">
    <property type="protein sequence ID" value="MCM4082369.1"/>
    <property type="molecule type" value="Genomic_DNA"/>
</dbReference>
<gene>
    <name evidence="3" type="ORF">LXN57_32865</name>
</gene>